<protein>
    <submittedName>
        <fullName evidence="1">Uncharacterized protein</fullName>
    </submittedName>
</protein>
<sequence length="82" mass="8913">MGKVRGLCCVRLRARGSVGVWSDRASVLSASPAYCPAGYEHIGAGTIRRILARRRVGPPPHQQDTIWRTFLRNQAAGLLAAD</sequence>
<organism evidence="1 2">
    <name type="scientific">Plantactinospora soyae</name>
    <dbReference type="NCBI Taxonomy" id="1544732"/>
    <lineage>
        <taxon>Bacteria</taxon>
        <taxon>Bacillati</taxon>
        <taxon>Actinomycetota</taxon>
        <taxon>Actinomycetes</taxon>
        <taxon>Micromonosporales</taxon>
        <taxon>Micromonosporaceae</taxon>
        <taxon>Plantactinospora</taxon>
    </lineage>
</organism>
<dbReference type="AlphaFoldDB" id="A0A927R8Y4"/>
<evidence type="ECO:0000313" key="1">
    <source>
        <dbReference type="EMBL" id="MBE1489241.1"/>
    </source>
</evidence>
<reference evidence="1" key="1">
    <citation type="submission" date="2020-10" db="EMBL/GenBank/DDBJ databases">
        <title>Sequencing the genomes of 1000 actinobacteria strains.</title>
        <authorList>
            <person name="Klenk H.-P."/>
        </authorList>
    </citation>
    <scope>NUCLEOTIDE SEQUENCE</scope>
    <source>
        <strain evidence="1">DSM 46832</strain>
    </source>
</reference>
<accession>A0A927R8Y4</accession>
<comment type="caution">
    <text evidence="1">The sequence shown here is derived from an EMBL/GenBank/DDBJ whole genome shotgun (WGS) entry which is preliminary data.</text>
</comment>
<proteinExistence type="predicted"/>
<dbReference type="Proteomes" id="UP000649753">
    <property type="component" value="Unassembled WGS sequence"/>
</dbReference>
<dbReference type="EMBL" id="JADBEB010000001">
    <property type="protein sequence ID" value="MBE1489241.1"/>
    <property type="molecule type" value="Genomic_DNA"/>
</dbReference>
<name>A0A927R8Y4_9ACTN</name>
<gene>
    <name evidence="1" type="ORF">H4W31_004879</name>
</gene>
<keyword evidence="2" id="KW-1185">Reference proteome</keyword>
<evidence type="ECO:0000313" key="2">
    <source>
        <dbReference type="Proteomes" id="UP000649753"/>
    </source>
</evidence>